<proteinExistence type="predicted"/>
<dbReference type="GO" id="GO:0005509">
    <property type="term" value="F:calcium ion binding"/>
    <property type="evidence" value="ECO:0007669"/>
    <property type="project" value="InterPro"/>
</dbReference>
<organism evidence="4 5">
    <name type="scientific">Cylindrotheca closterium</name>
    <dbReference type="NCBI Taxonomy" id="2856"/>
    <lineage>
        <taxon>Eukaryota</taxon>
        <taxon>Sar</taxon>
        <taxon>Stramenopiles</taxon>
        <taxon>Ochrophyta</taxon>
        <taxon>Bacillariophyta</taxon>
        <taxon>Bacillariophyceae</taxon>
        <taxon>Bacillariophycidae</taxon>
        <taxon>Bacillariales</taxon>
        <taxon>Bacillariaceae</taxon>
        <taxon>Cylindrotheca</taxon>
    </lineage>
</organism>
<keyword evidence="2" id="KW-0472">Membrane</keyword>
<keyword evidence="1" id="KW-0106">Calcium</keyword>
<evidence type="ECO:0000256" key="1">
    <source>
        <dbReference type="ARBA" id="ARBA00022837"/>
    </source>
</evidence>
<dbReference type="EMBL" id="CAKOGP040002384">
    <property type="protein sequence ID" value="CAJ1968466.1"/>
    <property type="molecule type" value="Genomic_DNA"/>
</dbReference>
<dbReference type="Pfam" id="PF13499">
    <property type="entry name" value="EF-hand_7"/>
    <property type="match status" value="1"/>
</dbReference>
<comment type="caution">
    <text evidence="4">The sequence shown here is derived from an EMBL/GenBank/DDBJ whole genome shotgun (WGS) entry which is preliminary data.</text>
</comment>
<dbReference type="Proteomes" id="UP001295423">
    <property type="component" value="Unassembled WGS sequence"/>
</dbReference>
<name>A0AAD2GCC6_9STRA</name>
<dbReference type="Gene3D" id="1.10.238.10">
    <property type="entry name" value="EF-hand"/>
    <property type="match status" value="1"/>
</dbReference>
<sequence length="182" mass="19957">MKGSIATRTIFYFAAAAAATHGAMFLGASALLIPDHQTASSGSSNSHPSRATVRVQQSSTFADSSYYFPQHRQREVATRPQSMELVDQVRHDAEVSFSIFDVNGRGSISLEEFSNHLVKRIGYGASFVNQLFEGMDANHDGSISHSEFRTLYLAVPSLWTLPGIGQEEVEESLVCAQQTRIQ</sequence>
<dbReference type="InterPro" id="IPR011992">
    <property type="entry name" value="EF-hand-dom_pair"/>
</dbReference>
<evidence type="ECO:0000259" key="3">
    <source>
        <dbReference type="PROSITE" id="PS50222"/>
    </source>
</evidence>
<feature type="domain" description="EF-hand" evidence="3">
    <location>
        <begin position="128"/>
        <end position="158"/>
    </location>
</feature>
<keyword evidence="2" id="KW-0812">Transmembrane</keyword>
<evidence type="ECO:0000313" key="5">
    <source>
        <dbReference type="Proteomes" id="UP001295423"/>
    </source>
</evidence>
<dbReference type="InterPro" id="IPR002048">
    <property type="entry name" value="EF_hand_dom"/>
</dbReference>
<dbReference type="SUPFAM" id="SSF47473">
    <property type="entry name" value="EF-hand"/>
    <property type="match status" value="1"/>
</dbReference>
<keyword evidence="2" id="KW-1133">Transmembrane helix</keyword>
<dbReference type="PROSITE" id="PS50222">
    <property type="entry name" value="EF_HAND_2"/>
    <property type="match status" value="2"/>
</dbReference>
<dbReference type="InterPro" id="IPR018247">
    <property type="entry name" value="EF_Hand_1_Ca_BS"/>
</dbReference>
<keyword evidence="5" id="KW-1185">Reference proteome</keyword>
<reference evidence="4" key="1">
    <citation type="submission" date="2023-08" db="EMBL/GenBank/DDBJ databases">
        <authorList>
            <person name="Audoor S."/>
            <person name="Bilcke G."/>
        </authorList>
    </citation>
    <scope>NUCLEOTIDE SEQUENCE</scope>
</reference>
<gene>
    <name evidence="4" type="ORF">CYCCA115_LOCUS23252</name>
</gene>
<dbReference type="CDD" id="cd00051">
    <property type="entry name" value="EFh"/>
    <property type="match status" value="1"/>
</dbReference>
<dbReference type="AlphaFoldDB" id="A0AAD2GCC6"/>
<evidence type="ECO:0000256" key="2">
    <source>
        <dbReference type="SAM" id="Phobius"/>
    </source>
</evidence>
<accession>A0AAD2GCC6</accession>
<feature type="transmembrane region" description="Helical" evidence="2">
    <location>
        <begin position="12"/>
        <end position="33"/>
    </location>
</feature>
<dbReference type="PROSITE" id="PS00018">
    <property type="entry name" value="EF_HAND_1"/>
    <property type="match status" value="1"/>
</dbReference>
<feature type="domain" description="EF-hand" evidence="3">
    <location>
        <begin position="88"/>
        <end position="123"/>
    </location>
</feature>
<protein>
    <recommendedName>
        <fullName evidence="3">EF-hand domain-containing protein</fullName>
    </recommendedName>
</protein>
<evidence type="ECO:0000313" key="4">
    <source>
        <dbReference type="EMBL" id="CAJ1968466.1"/>
    </source>
</evidence>
<dbReference type="SMART" id="SM00054">
    <property type="entry name" value="EFh"/>
    <property type="match status" value="2"/>
</dbReference>